<dbReference type="PANTHER" id="PTHR10740">
    <property type="entry name" value="TRANSFORMING GROWTH FACTOR ALPHA"/>
    <property type="match status" value="1"/>
</dbReference>
<dbReference type="GO" id="GO:0005886">
    <property type="term" value="C:plasma membrane"/>
    <property type="evidence" value="ECO:0007669"/>
    <property type="project" value="UniProtKB-SubCell"/>
</dbReference>
<dbReference type="PROSITE" id="PS00022">
    <property type="entry name" value="EGF_1"/>
    <property type="match status" value="1"/>
</dbReference>
<keyword evidence="10 19" id="KW-0472">Membrane</keyword>
<dbReference type="AlphaFoldDB" id="A0A2D4HNA4"/>
<evidence type="ECO:0000256" key="20">
    <source>
        <dbReference type="SAM" id="SignalP"/>
    </source>
</evidence>
<reference evidence="22" key="2">
    <citation type="submission" date="2017-11" db="EMBL/GenBank/DDBJ databases">
        <title>Coralsnake Venomics: Analyses of Venom Gland Transcriptomes and Proteomes of Six Brazilian Taxa.</title>
        <authorList>
            <person name="Aird S.D."/>
            <person name="Jorge da Silva N."/>
            <person name="Qiu L."/>
            <person name="Villar-Briones A."/>
            <person name="Aparecida-Saddi V."/>
            <person name="Campos-Telles M.P."/>
            <person name="Grau M."/>
            <person name="Mikheyev A.S."/>
        </authorList>
    </citation>
    <scope>NUCLEOTIDE SEQUENCE</scope>
    <source>
        <tissue evidence="22">Venom_gland</tissue>
    </source>
</reference>
<evidence type="ECO:0000256" key="4">
    <source>
        <dbReference type="ARBA" id="ARBA00022525"/>
    </source>
</evidence>
<evidence type="ECO:0000313" key="22">
    <source>
        <dbReference type="EMBL" id="LAA73442.1"/>
    </source>
</evidence>
<keyword evidence="5 17" id="KW-0245">EGF-like domain</keyword>
<keyword evidence="8 19" id="KW-1133">Transmembrane helix</keyword>
<comment type="subunit">
    <text evidence="15">Monomer. Interacts with EGFR and ERBB4.</text>
</comment>
<dbReference type="InterPro" id="IPR000742">
    <property type="entry name" value="EGF"/>
</dbReference>
<keyword evidence="4" id="KW-0964">Secreted</keyword>
<evidence type="ECO:0000256" key="16">
    <source>
        <dbReference type="ARBA" id="ARBA00067155"/>
    </source>
</evidence>
<evidence type="ECO:0000256" key="13">
    <source>
        <dbReference type="ARBA" id="ARBA00023246"/>
    </source>
</evidence>
<dbReference type="GO" id="GO:0008083">
    <property type="term" value="F:growth factor activity"/>
    <property type="evidence" value="ECO:0007669"/>
    <property type="project" value="UniProtKB-KW"/>
</dbReference>
<keyword evidence="9" id="KW-0339">Growth factor</keyword>
<evidence type="ECO:0000256" key="14">
    <source>
        <dbReference type="ARBA" id="ARBA00059223"/>
    </source>
</evidence>
<proteinExistence type="predicted"/>
<keyword evidence="7 20" id="KW-0732">Signal</keyword>
<evidence type="ECO:0000256" key="17">
    <source>
        <dbReference type="PROSITE-ProRule" id="PRU00076"/>
    </source>
</evidence>
<feature type="region of interest" description="Disordered" evidence="18">
    <location>
        <begin position="143"/>
        <end position="167"/>
    </location>
</feature>
<feature type="domain" description="EGF-like" evidence="21">
    <location>
        <begin position="55"/>
        <end position="95"/>
    </location>
</feature>
<dbReference type="FunFam" id="2.10.25.10:FF:000342">
    <property type="entry name" value="Betacellulin preproprotein"/>
    <property type="match status" value="1"/>
</dbReference>
<keyword evidence="6 19" id="KW-0812">Transmembrane</keyword>
<evidence type="ECO:0000256" key="3">
    <source>
        <dbReference type="ARBA" id="ARBA00022475"/>
    </source>
</evidence>
<evidence type="ECO:0000256" key="12">
    <source>
        <dbReference type="ARBA" id="ARBA00023180"/>
    </source>
</evidence>
<dbReference type="GO" id="GO:0005615">
    <property type="term" value="C:extracellular space"/>
    <property type="evidence" value="ECO:0007669"/>
    <property type="project" value="TreeGrafter"/>
</dbReference>
<feature type="transmembrane region" description="Helical" evidence="19">
    <location>
        <begin position="109"/>
        <end position="135"/>
    </location>
</feature>
<comment type="function">
    <text evidence="14">Growth factor that binds to EGFR, ERBB4 and other EGF receptor family members. Potent mitogen for retinal pigment epithelial cells and vascular smooth muscle cells.</text>
</comment>
<dbReference type="GO" id="GO:0045840">
    <property type="term" value="P:positive regulation of mitotic nuclear division"/>
    <property type="evidence" value="ECO:0007669"/>
    <property type="project" value="TreeGrafter"/>
</dbReference>
<protein>
    <recommendedName>
        <fullName evidence="16">Probetacellulin</fullName>
    </recommendedName>
</protein>
<evidence type="ECO:0000259" key="21">
    <source>
        <dbReference type="PROSITE" id="PS50026"/>
    </source>
</evidence>
<feature type="disulfide bond" evidence="17">
    <location>
        <begin position="85"/>
        <end position="94"/>
    </location>
</feature>
<organism evidence="22">
    <name type="scientific">Micrurus lemniscatus lemniscatus</name>
    <dbReference type="NCBI Taxonomy" id="129467"/>
    <lineage>
        <taxon>Eukaryota</taxon>
        <taxon>Metazoa</taxon>
        <taxon>Chordata</taxon>
        <taxon>Craniata</taxon>
        <taxon>Vertebrata</taxon>
        <taxon>Euteleostomi</taxon>
        <taxon>Lepidosauria</taxon>
        <taxon>Squamata</taxon>
        <taxon>Bifurcata</taxon>
        <taxon>Unidentata</taxon>
        <taxon>Episquamata</taxon>
        <taxon>Toxicofera</taxon>
        <taxon>Serpentes</taxon>
        <taxon>Colubroidea</taxon>
        <taxon>Elapidae</taxon>
        <taxon>Elapinae</taxon>
        <taxon>Micrurus</taxon>
    </lineage>
</organism>
<evidence type="ECO:0000256" key="9">
    <source>
        <dbReference type="ARBA" id="ARBA00023030"/>
    </source>
</evidence>
<sequence>MALDALLDSGPLLFLGIVIFSSVTSSENGTASPETKKLSCDYTNGTCTDLRLSGHFSDCPEEYKYFCVKGRCRYVDAVQTPSCICEKGYTGERCERLDLFYLRGDQSQIVVVSLIIVMVMLIILIAYICTCTHYCRKKRRKRKQEESGACDNEQPMKTDDIHEMDIE</sequence>
<dbReference type="PROSITE" id="PS01186">
    <property type="entry name" value="EGF_2"/>
    <property type="match status" value="1"/>
</dbReference>
<dbReference type="PROSITE" id="PS50026">
    <property type="entry name" value="EGF_3"/>
    <property type="match status" value="1"/>
</dbReference>
<dbReference type="Gene3D" id="2.10.25.10">
    <property type="entry name" value="Laminin"/>
    <property type="match status" value="1"/>
</dbReference>
<reference evidence="22" key="1">
    <citation type="submission" date="2017-07" db="EMBL/GenBank/DDBJ databases">
        <authorList>
            <person name="Mikheyev A."/>
            <person name="Grau M."/>
        </authorList>
    </citation>
    <scope>NUCLEOTIDE SEQUENCE</scope>
    <source>
        <tissue evidence="22">Venom_gland</tissue>
    </source>
</reference>
<dbReference type="GO" id="GO:0007173">
    <property type="term" value="P:epidermal growth factor receptor signaling pathway"/>
    <property type="evidence" value="ECO:0007669"/>
    <property type="project" value="UniProtKB-ARBA"/>
</dbReference>
<evidence type="ECO:0000256" key="15">
    <source>
        <dbReference type="ARBA" id="ARBA00061748"/>
    </source>
</evidence>
<evidence type="ECO:0000256" key="19">
    <source>
        <dbReference type="SAM" id="Phobius"/>
    </source>
</evidence>
<keyword evidence="3" id="KW-1003">Cell membrane</keyword>
<feature type="chain" id="PRO_5013878033" description="Probetacellulin" evidence="20">
    <location>
        <begin position="27"/>
        <end position="167"/>
    </location>
</feature>
<dbReference type="PRINTS" id="PR00009">
    <property type="entry name" value="EGFTGF"/>
</dbReference>
<dbReference type="GO" id="GO:0051781">
    <property type="term" value="P:positive regulation of cell division"/>
    <property type="evidence" value="ECO:0007669"/>
    <property type="project" value="UniProtKB-KW"/>
</dbReference>
<feature type="compositionally biased region" description="Basic and acidic residues" evidence="18">
    <location>
        <begin position="154"/>
        <end position="167"/>
    </location>
</feature>
<comment type="subcellular location">
    <subcellularLocation>
        <location evidence="2">Cell membrane</location>
        <topology evidence="2">Single-pass type I membrane protein</topology>
    </subcellularLocation>
    <subcellularLocation>
        <location evidence="1">Secreted</location>
        <location evidence="1">Extracellular space</location>
    </subcellularLocation>
</comment>
<evidence type="ECO:0000256" key="11">
    <source>
        <dbReference type="ARBA" id="ARBA00023157"/>
    </source>
</evidence>
<accession>A0A2D4HNA4</accession>
<dbReference type="GO" id="GO:0008284">
    <property type="term" value="P:positive regulation of cell population proliferation"/>
    <property type="evidence" value="ECO:0007669"/>
    <property type="project" value="TreeGrafter"/>
</dbReference>
<evidence type="ECO:0000256" key="18">
    <source>
        <dbReference type="SAM" id="MobiDB-lite"/>
    </source>
</evidence>
<evidence type="ECO:0000256" key="6">
    <source>
        <dbReference type="ARBA" id="ARBA00022692"/>
    </source>
</evidence>
<evidence type="ECO:0000256" key="8">
    <source>
        <dbReference type="ARBA" id="ARBA00022989"/>
    </source>
</evidence>
<evidence type="ECO:0000256" key="2">
    <source>
        <dbReference type="ARBA" id="ARBA00004251"/>
    </source>
</evidence>
<evidence type="ECO:0000256" key="10">
    <source>
        <dbReference type="ARBA" id="ARBA00023136"/>
    </source>
</evidence>
<dbReference type="EMBL" id="IACK01050273">
    <property type="protein sequence ID" value="LAA73442.1"/>
    <property type="molecule type" value="Transcribed_RNA"/>
</dbReference>
<evidence type="ECO:0000256" key="5">
    <source>
        <dbReference type="ARBA" id="ARBA00022536"/>
    </source>
</evidence>
<keyword evidence="11 17" id="KW-1015">Disulfide bond</keyword>
<dbReference type="GO" id="GO:0030297">
    <property type="term" value="F:transmembrane receptor protein tyrosine kinase activator activity"/>
    <property type="evidence" value="ECO:0007669"/>
    <property type="project" value="UniProtKB-ARBA"/>
</dbReference>
<dbReference type="SUPFAM" id="SSF57196">
    <property type="entry name" value="EGF/Laminin"/>
    <property type="match status" value="1"/>
</dbReference>
<dbReference type="GO" id="GO:0005154">
    <property type="term" value="F:epidermal growth factor receptor binding"/>
    <property type="evidence" value="ECO:0007669"/>
    <property type="project" value="TreeGrafter"/>
</dbReference>
<dbReference type="PANTHER" id="PTHR10740:SF3">
    <property type="entry name" value="PROBETACELLULIN"/>
    <property type="match status" value="1"/>
</dbReference>
<name>A0A2D4HNA4_MICLE</name>
<keyword evidence="13" id="KW-0497">Mitogen</keyword>
<feature type="signal peptide" evidence="20">
    <location>
        <begin position="1"/>
        <end position="26"/>
    </location>
</feature>
<evidence type="ECO:0000256" key="7">
    <source>
        <dbReference type="ARBA" id="ARBA00022729"/>
    </source>
</evidence>
<evidence type="ECO:0000256" key="1">
    <source>
        <dbReference type="ARBA" id="ARBA00004239"/>
    </source>
</evidence>
<comment type="caution">
    <text evidence="17">Lacks conserved residue(s) required for the propagation of feature annotation.</text>
</comment>
<keyword evidence="12" id="KW-0325">Glycoprotein</keyword>